<feature type="transmembrane region" description="Helical" evidence="10">
    <location>
        <begin position="46"/>
        <end position="66"/>
    </location>
</feature>
<dbReference type="SMART" id="SM01381">
    <property type="entry name" value="7TM_GPCR_Srsx"/>
    <property type="match status" value="1"/>
</dbReference>
<feature type="transmembrane region" description="Helical" evidence="10">
    <location>
        <begin position="150"/>
        <end position="177"/>
    </location>
</feature>
<evidence type="ECO:0000256" key="2">
    <source>
        <dbReference type="ARBA" id="ARBA00022475"/>
    </source>
</evidence>
<evidence type="ECO:0000256" key="8">
    <source>
        <dbReference type="ARBA" id="ARBA00023180"/>
    </source>
</evidence>
<name>A0ABM4BH01_HYDVU</name>
<evidence type="ECO:0000256" key="10">
    <source>
        <dbReference type="SAM" id="Phobius"/>
    </source>
</evidence>
<evidence type="ECO:0000256" key="4">
    <source>
        <dbReference type="ARBA" id="ARBA00022989"/>
    </source>
</evidence>
<evidence type="ECO:0000256" key="5">
    <source>
        <dbReference type="ARBA" id="ARBA00023040"/>
    </source>
</evidence>
<dbReference type="InterPro" id="IPR000276">
    <property type="entry name" value="GPCR_Rhodpsn"/>
</dbReference>
<keyword evidence="3 10" id="KW-0812">Transmembrane</keyword>
<keyword evidence="8" id="KW-0325">Glycoprotein</keyword>
<keyword evidence="6 10" id="KW-0472">Membrane</keyword>
<dbReference type="Proteomes" id="UP001652625">
    <property type="component" value="Chromosome 03"/>
</dbReference>
<evidence type="ECO:0000256" key="6">
    <source>
        <dbReference type="ARBA" id="ARBA00023136"/>
    </source>
</evidence>
<dbReference type="InterPro" id="IPR017452">
    <property type="entry name" value="GPCR_Rhodpsn_7TM"/>
</dbReference>
<evidence type="ECO:0000256" key="3">
    <source>
        <dbReference type="ARBA" id="ARBA00022692"/>
    </source>
</evidence>
<evidence type="ECO:0000313" key="12">
    <source>
        <dbReference type="Proteomes" id="UP001652625"/>
    </source>
</evidence>
<dbReference type="RefSeq" id="XP_065648272.1">
    <property type="nucleotide sequence ID" value="XM_065792200.1"/>
</dbReference>
<evidence type="ECO:0000259" key="11">
    <source>
        <dbReference type="PROSITE" id="PS50262"/>
    </source>
</evidence>
<feature type="transmembrane region" description="Helical" evidence="10">
    <location>
        <begin position="86"/>
        <end position="103"/>
    </location>
</feature>
<keyword evidence="2" id="KW-1003">Cell membrane</keyword>
<gene>
    <name evidence="13" type="primary">LOC105843802</name>
</gene>
<evidence type="ECO:0000256" key="9">
    <source>
        <dbReference type="ARBA" id="ARBA00023224"/>
    </source>
</evidence>
<dbReference type="PANTHER" id="PTHR24246">
    <property type="entry name" value="OLFACTORY RECEPTOR AND ADENOSINE RECEPTOR"/>
    <property type="match status" value="1"/>
</dbReference>
<protein>
    <submittedName>
        <fullName evidence="13">D(5)-like dopamine receptor</fullName>
    </submittedName>
</protein>
<dbReference type="Pfam" id="PF00001">
    <property type="entry name" value="7tm_1"/>
    <property type="match status" value="1"/>
</dbReference>
<comment type="subcellular location">
    <subcellularLocation>
        <location evidence="1">Cell membrane</location>
        <topology evidence="1">Multi-pass membrane protein</topology>
    </subcellularLocation>
</comment>
<keyword evidence="7" id="KW-0675">Receptor</keyword>
<reference evidence="13" key="1">
    <citation type="submission" date="2025-08" db="UniProtKB">
        <authorList>
            <consortium name="RefSeq"/>
        </authorList>
    </citation>
    <scope>IDENTIFICATION</scope>
</reference>
<keyword evidence="4 10" id="KW-1133">Transmembrane helix</keyword>
<sequence>MSKPTWEIIEAIVLILIAASALLGNCMIILAFVIGPRAIKTFTNYFVVNLAVADLMVVCLSLPFWIASRLDYELIDGRVRKFFDALDILCGTTSILNLTAISLERMYAVKFPARHFNLSPHPVIGVIALTWTTGLFFTITQYPATSGKSVRWYTCFIFTMAFLIPLLIIVGSYWITFHCAVSTLRINSKRELKVAKTISVIITLFFFCWSPFFIVNMIFAFCEGINCTKLPRWLVDVTKVMHYSNSMMNFFVYGHRSPDFRRSFKAFFHCNFRPLQRRVHR</sequence>
<evidence type="ECO:0000256" key="7">
    <source>
        <dbReference type="ARBA" id="ARBA00023170"/>
    </source>
</evidence>
<keyword evidence="12" id="KW-1185">Reference proteome</keyword>
<feature type="transmembrane region" description="Helical" evidence="10">
    <location>
        <begin position="12"/>
        <end position="34"/>
    </location>
</feature>
<dbReference type="PROSITE" id="PS50262">
    <property type="entry name" value="G_PROTEIN_RECEP_F1_2"/>
    <property type="match status" value="1"/>
</dbReference>
<evidence type="ECO:0000313" key="13">
    <source>
        <dbReference type="RefSeq" id="XP_065648272.1"/>
    </source>
</evidence>
<dbReference type="SUPFAM" id="SSF81321">
    <property type="entry name" value="Family A G protein-coupled receptor-like"/>
    <property type="match status" value="1"/>
</dbReference>
<feature type="domain" description="G-protein coupled receptors family 1 profile" evidence="11">
    <location>
        <begin position="24"/>
        <end position="253"/>
    </location>
</feature>
<dbReference type="PRINTS" id="PR00237">
    <property type="entry name" value="GPCRRHODOPSN"/>
</dbReference>
<accession>A0ABM4BH01</accession>
<keyword evidence="9" id="KW-0807">Transducer</keyword>
<feature type="transmembrane region" description="Helical" evidence="10">
    <location>
        <begin position="198"/>
        <end position="221"/>
    </location>
</feature>
<keyword evidence="5" id="KW-0297">G-protein coupled receptor</keyword>
<dbReference type="GeneID" id="105843802"/>
<proteinExistence type="predicted"/>
<dbReference type="Gene3D" id="1.20.1070.10">
    <property type="entry name" value="Rhodopsin 7-helix transmembrane proteins"/>
    <property type="match status" value="1"/>
</dbReference>
<feature type="transmembrane region" description="Helical" evidence="10">
    <location>
        <begin position="123"/>
        <end position="144"/>
    </location>
</feature>
<organism evidence="12 13">
    <name type="scientific">Hydra vulgaris</name>
    <name type="common">Hydra</name>
    <name type="synonym">Hydra attenuata</name>
    <dbReference type="NCBI Taxonomy" id="6087"/>
    <lineage>
        <taxon>Eukaryota</taxon>
        <taxon>Metazoa</taxon>
        <taxon>Cnidaria</taxon>
        <taxon>Hydrozoa</taxon>
        <taxon>Hydroidolina</taxon>
        <taxon>Anthoathecata</taxon>
        <taxon>Aplanulata</taxon>
        <taxon>Hydridae</taxon>
        <taxon>Hydra</taxon>
    </lineage>
</organism>
<evidence type="ECO:0000256" key="1">
    <source>
        <dbReference type="ARBA" id="ARBA00004651"/>
    </source>
</evidence>
<dbReference type="PANTHER" id="PTHR24246:SF27">
    <property type="entry name" value="ADENOSINE RECEPTOR, ISOFORM A"/>
    <property type="match status" value="1"/>
</dbReference>